<dbReference type="RefSeq" id="WP_178943169.1">
    <property type="nucleotide sequence ID" value="NZ_JAIWJG010000018.1"/>
</dbReference>
<comment type="caution">
    <text evidence="1">The sequence shown here is derived from an EMBL/GenBank/DDBJ whole genome shotgun (WGS) entry which is preliminary data.</text>
</comment>
<dbReference type="SUPFAM" id="SSF161266">
    <property type="entry name" value="Gam-like"/>
    <property type="match status" value="1"/>
</dbReference>
<dbReference type="Pfam" id="PF07352">
    <property type="entry name" value="Phage_Mu_Gam"/>
    <property type="match status" value="1"/>
</dbReference>
<organism evidence="1 2">
    <name type="scientific">Furfurilactobacillus milii</name>
    <dbReference type="NCBI Taxonomy" id="2888272"/>
    <lineage>
        <taxon>Bacteria</taxon>
        <taxon>Bacillati</taxon>
        <taxon>Bacillota</taxon>
        <taxon>Bacilli</taxon>
        <taxon>Lactobacillales</taxon>
        <taxon>Lactobacillaceae</taxon>
        <taxon>Furfurilactobacillus</taxon>
    </lineage>
</organism>
<dbReference type="EMBL" id="JANDJP010000021">
    <property type="protein sequence ID" value="MDF9914882.1"/>
    <property type="molecule type" value="Genomic_DNA"/>
</dbReference>
<name>A0ABT6DDK3_9LACO</name>
<gene>
    <name evidence="1" type="ORF">NNA32_11590</name>
</gene>
<proteinExistence type="predicted"/>
<accession>A0ABT6DDK3</accession>
<evidence type="ECO:0000313" key="2">
    <source>
        <dbReference type="Proteomes" id="UP001152867"/>
    </source>
</evidence>
<evidence type="ECO:0000313" key="1">
    <source>
        <dbReference type="EMBL" id="MDF9914882.1"/>
    </source>
</evidence>
<sequence length="181" mass="20538">MSEQMDEMLKDELDHVKDVNNPRLVIKNDEDADDVLRILKALDAKDQDNKKVADHNVAAVDAWLSRKQAETQSDREYYTNLIKSYFASKRSSDPKYLLDVPNGRVSTRKNPSGLNYVDDLVLKSLTEQGADEFIRTKHEIDKKSLKKEGRFANGKFILPTGEIVDGVTEKPSTTTIKININ</sequence>
<dbReference type="Proteomes" id="UP001152867">
    <property type="component" value="Unassembled WGS sequence"/>
</dbReference>
<dbReference type="InterPro" id="IPR009951">
    <property type="entry name" value="Host-nuc_inhib_Gam"/>
</dbReference>
<reference evidence="1" key="1">
    <citation type="submission" date="2022-06" db="EMBL/GenBank/DDBJ databases">
        <title>Antifungal cultures and metabolites of lactic acid bacteria for use in dairy fermentations.</title>
        <authorList>
            <person name="Zhao Z."/>
            <person name="Gaenzle M."/>
        </authorList>
    </citation>
    <scope>NUCLEOTIDE SEQUENCE</scope>
    <source>
        <strain evidence="1">FUA3126</strain>
    </source>
</reference>
<keyword evidence="2" id="KW-1185">Reference proteome</keyword>
<protein>
    <submittedName>
        <fullName evidence="1">Host-nuclease inhibitor Gam family protein</fullName>
    </submittedName>
</protein>